<evidence type="ECO:0000313" key="2">
    <source>
        <dbReference type="EMBL" id="CAF4406867.1"/>
    </source>
</evidence>
<dbReference type="Proteomes" id="UP000663881">
    <property type="component" value="Unassembled WGS sequence"/>
</dbReference>
<evidence type="ECO:0000313" key="3">
    <source>
        <dbReference type="Proteomes" id="UP000663881"/>
    </source>
</evidence>
<keyword evidence="1" id="KW-0812">Transmembrane</keyword>
<organism evidence="2 3">
    <name type="scientific">Adineta steineri</name>
    <dbReference type="NCBI Taxonomy" id="433720"/>
    <lineage>
        <taxon>Eukaryota</taxon>
        <taxon>Metazoa</taxon>
        <taxon>Spiralia</taxon>
        <taxon>Gnathifera</taxon>
        <taxon>Rotifera</taxon>
        <taxon>Eurotatoria</taxon>
        <taxon>Bdelloidea</taxon>
        <taxon>Adinetida</taxon>
        <taxon>Adinetidae</taxon>
        <taxon>Adineta</taxon>
    </lineage>
</organism>
<feature type="non-terminal residue" evidence="2">
    <location>
        <position position="1"/>
    </location>
</feature>
<proteinExistence type="predicted"/>
<evidence type="ECO:0000256" key="1">
    <source>
        <dbReference type="SAM" id="Phobius"/>
    </source>
</evidence>
<keyword evidence="1" id="KW-1133">Transmembrane helix</keyword>
<sequence length="85" mass="9766">LSPLLLICLTLPNIIIYLASSCVKTAADSKIFLIGYFMSFSPSTLTFCLFILPSKSYKRAFSKIYKQYKLKIRSYLSNQMILLLR</sequence>
<dbReference type="AlphaFoldDB" id="A0A820PLK0"/>
<reference evidence="2" key="1">
    <citation type="submission" date="2021-02" db="EMBL/GenBank/DDBJ databases">
        <authorList>
            <person name="Nowell W R."/>
        </authorList>
    </citation>
    <scope>NUCLEOTIDE SEQUENCE</scope>
</reference>
<name>A0A820PLK0_9BILA</name>
<keyword evidence="1" id="KW-0472">Membrane</keyword>
<dbReference type="EMBL" id="CAJOAY010028579">
    <property type="protein sequence ID" value="CAF4406867.1"/>
    <property type="molecule type" value="Genomic_DNA"/>
</dbReference>
<accession>A0A820PLK0</accession>
<protein>
    <submittedName>
        <fullName evidence="2">Uncharacterized protein</fullName>
    </submittedName>
</protein>
<feature type="transmembrane region" description="Helical" evidence="1">
    <location>
        <begin position="31"/>
        <end position="52"/>
    </location>
</feature>
<gene>
    <name evidence="2" type="ORF">OKA104_LOCUS51713</name>
</gene>
<comment type="caution">
    <text evidence="2">The sequence shown here is derived from an EMBL/GenBank/DDBJ whole genome shotgun (WGS) entry which is preliminary data.</text>
</comment>